<name>A0ABW1VTV4_9GAMM</name>
<evidence type="ECO:0000313" key="1">
    <source>
        <dbReference type="EMBL" id="MFC6376999.1"/>
    </source>
</evidence>
<keyword evidence="2" id="KW-1185">Reference proteome</keyword>
<protein>
    <submittedName>
        <fullName evidence="1">Type IV secretion protein Rhs</fullName>
    </submittedName>
</protein>
<dbReference type="EMBL" id="JBHSUB010000004">
    <property type="protein sequence ID" value="MFC6376999.1"/>
    <property type="molecule type" value="Genomic_DNA"/>
</dbReference>
<proteinExistence type="predicted"/>
<comment type="caution">
    <text evidence="1">The sequence shown here is derived from an EMBL/GenBank/DDBJ whole genome shotgun (WGS) entry which is preliminary data.</text>
</comment>
<dbReference type="RefSeq" id="WP_385946172.1">
    <property type="nucleotide sequence ID" value="NZ_JBHSUB010000004.1"/>
</dbReference>
<organism evidence="1 2">
    <name type="scientific">Tatumella terrea</name>
    <dbReference type="NCBI Taxonomy" id="419007"/>
    <lineage>
        <taxon>Bacteria</taxon>
        <taxon>Pseudomonadati</taxon>
        <taxon>Pseudomonadota</taxon>
        <taxon>Gammaproteobacteria</taxon>
        <taxon>Enterobacterales</taxon>
        <taxon>Erwiniaceae</taxon>
        <taxon>Tatumella</taxon>
    </lineage>
</organism>
<sequence length="175" mass="20941">MQKEQAQYPYKEGTLRLMTPGEITMARCVFGNHIIYHRVWIHNDSYFPFGLQGKRVAMSPNGEVWFRKEYYHPDFSSGSVDERLKHNFIHELGHVWQHQHGQWVRTRGLFSWAAYYFYTLDKPRLTEYSLEQQASIIADYWLILRYGINMWLYFHNNILQGKYQGNDKLSDIPGL</sequence>
<reference evidence="2" key="1">
    <citation type="journal article" date="2019" name="Int. J. Syst. Evol. Microbiol.">
        <title>The Global Catalogue of Microorganisms (GCM) 10K type strain sequencing project: providing services to taxonomists for standard genome sequencing and annotation.</title>
        <authorList>
            <consortium name="The Broad Institute Genomics Platform"/>
            <consortium name="The Broad Institute Genome Sequencing Center for Infectious Disease"/>
            <person name="Wu L."/>
            <person name="Ma J."/>
        </authorList>
    </citation>
    <scope>NUCLEOTIDE SEQUENCE [LARGE SCALE GENOMIC DNA]</scope>
    <source>
        <strain evidence="2">CGMCC 1.18518</strain>
    </source>
</reference>
<accession>A0ABW1VTV4</accession>
<evidence type="ECO:0000313" key="2">
    <source>
        <dbReference type="Proteomes" id="UP001596230"/>
    </source>
</evidence>
<gene>
    <name evidence="1" type="ORF">ACFP9W_02615</name>
</gene>
<dbReference type="Proteomes" id="UP001596230">
    <property type="component" value="Unassembled WGS sequence"/>
</dbReference>